<name>A0AAV3R280_LITER</name>
<proteinExistence type="predicted"/>
<evidence type="ECO:0000313" key="3">
    <source>
        <dbReference type="Proteomes" id="UP001454036"/>
    </source>
</evidence>
<protein>
    <submittedName>
        <fullName evidence="2">Uncharacterized protein</fullName>
    </submittedName>
</protein>
<feature type="compositionally biased region" description="Low complexity" evidence="1">
    <location>
        <begin position="13"/>
        <end position="26"/>
    </location>
</feature>
<feature type="region of interest" description="Disordered" evidence="1">
    <location>
        <begin position="1"/>
        <end position="36"/>
    </location>
</feature>
<reference evidence="2 3" key="1">
    <citation type="submission" date="2024-01" db="EMBL/GenBank/DDBJ databases">
        <title>The complete chloroplast genome sequence of Lithospermum erythrorhizon: insights into the phylogenetic relationship among Boraginaceae species and the maternal lineages of purple gromwells.</title>
        <authorList>
            <person name="Okada T."/>
            <person name="Watanabe K."/>
        </authorList>
    </citation>
    <scope>NUCLEOTIDE SEQUENCE [LARGE SCALE GENOMIC DNA]</scope>
</reference>
<comment type="caution">
    <text evidence="2">The sequence shown here is derived from an EMBL/GenBank/DDBJ whole genome shotgun (WGS) entry which is preliminary data.</text>
</comment>
<dbReference type="AlphaFoldDB" id="A0AAV3R280"/>
<evidence type="ECO:0000313" key="2">
    <source>
        <dbReference type="EMBL" id="GAA0169341.1"/>
    </source>
</evidence>
<dbReference type="Proteomes" id="UP001454036">
    <property type="component" value="Unassembled WGS sequence"/>
</dbReference>
<dbReference type="EMBL" id="BAABME010024036">
    <property type="protein sequence ID" value="GAA0169341.1"/>
    <property type="molecule type" value="Genomic_DNA"/>
</dbReference>
<keyword evidence="3" id="KW-1185">Reference proteome</keyword>
<gene>
    <name evidence="2" type="ORF">LIER_40736</name>
</gene>
<evidence type="ECO:0000256" key="1">
    <source>
        <dbReference type="SAM" id="MobiDB-lite"/>
    </source>
</evidence>
<sequence length="214" mass="23787">MPDRVSPSLGKVPPSLSRSSPVLHPLESASESDGPLFPTPYTLPSGVNVTEDSVSIHKESIASLLLKNCMLRKDIEGILECSSHDELHNTFSHFQLRATEYAMVVRDGLLKSKSDLTHQYEVDIASLKRSLEESEQSSQSLKTRLDTSQLLLSDTEKRLVELSLRPSPEAVIETFKKIDTYNDLLNDNTVSIMKNSTPRSILNFVGSTLSFLKL</sequence>
<accession>A0AAV3R280</accession>
<organism evidence="2 3">
    <name type="scientific">Lithospermum erythrorhizon</name>
    <name type="common">Purple gromwell</name>
    <name type="synonym">Lithospermum officinale var. erythrorhizon</name>
    <dbReference type="NCBI Taxonomy" id="34254"/>
    <lineage>
        <taxon>Eukaryota</taxon>
        <taxon>Viridiplantae</taxon>
        <taxon>Streptophyta</taxon>
        <taxon>Embryophyta</taxon>
        <taxon>Tracheophyta</taxon>
        <taxon>Spermatophyta</taxon>
        <taxon>Magnoliopsida</taxon>
        <taxon>eudicotyledons</taxon>
        <taxon>Gunneridae</taxon>
        <taxon>Pentapetalae</taxon>
        <taxon>asterids</taxon>
        <taxon>lamiids</taxon>
        <taxon>Boraginales</taxon>
        <taxon>Boraginaceae</taxon>
        <taxon>Boraginoideae</taxon>
        <taxon>Lithospermeae</taxon>
        <taxon>Lithospermum</taxon>
    </lineage>
</organism>